<keyword evidence="2" id="KW-1185">Reference proteome</keyword>
<evidence type="ECO:0000313" key="2">
    <source>
        <dbReference type="Proteomes" id="UP000240944"/>
    </source>
</evidence>
<proteinExistence type="predicted"/>
<organism evidence="1 2">
    <name type="scientific">Gordonia phage BENtherdunthat</name>
    <dbReference type="NCBI Taxonomy" id="2047830"/>
    <lineage>
        <taxon>Viruses</taxon>
        <taxon>Duplodnaviria</taxon>
        <taxon>Heunggongvirae</taxon>
        <taxon>Uroviricota</taxon>
        <taxon>Caudoviricetes</taxon>
        <taxon>Langleyhallvirinae</taxon>
        <taxon>Getalongvirus</taxon>
        <taxon>Getalongvirus bentherdunthat</taxon>
    </lineage>
</organism>
<dbReference type="EMBL" id="MG099939">
    <property type="protein sequence ID" value="ATW60782.1"/>
    <property type="molecule type" value="Genomic_DNA"/>
</dbReference>
<gene>
    <name evidence="1" type="ORF">SEA_BENTHERDUNTHAT_12</name>
</gene>
<dbReference type="Proteomes" id="UP000240944">
    <property type="component" value="Segment"/>
</dbReference>
<evidence type="ECO:0000313" key="1">
    <source>
        <dbReference type="EMBL" id="ATW60782.1"/>
    </source>
</evidence>
<accession>A0A2H4PEX0</accession>
<sequence>MVELVVFPDVEAALVAYLKSRLTGVKVATKVPNPGGTNPPPIGKLVRVEAAGGSGRGLAMSKRLLIVQCWDTKSADAAALCERVAALVFAAQYDPAVPEIRGVTSVGEPASFPDPDTSLPRYQFSASLDVRGHITQ</sequence>
<reference evidence="2" key="1">
    <citation type="submission" date="2017-10" db="EMBL/GenBank/DDBJ databases">
        <authorList>
            <person name="Banno H."/>
            <person name="Chua N.-H."/>
        </authorList>
    </citation>
    <scope>NUCLEOTIDE SEQUENCE [LARGE SCALE GENOMIC DNA]</scope>
</reference>
<protein>
    <submittedName>
        <fullName evidence="1">Tail terminator</fullName>
    </submittedName>
</protein>
<name>A0A2H4PEX0_9CAUD</name>